<name>A0AAV1SFS7_9ROSI</name>
<dbReference type="Pfam" id="PF14226">
    <property type="entry name" value="DIOX_N"/>
    <property type="match status" value="1"/>
</dbReference>
<keyword evidence="3" id="KW-0847">Vitamin C</keyword>
<comment type="caution">
    <text evidence="8">The sequence shown here is derived from an EMBL/GenBank/DDBJ whole genome shotgun (WGS) entry which is preliminary data.</text>
</comment>
<organism evidence="8 9">
    <name type="scientific">Dovyalis caffra</name>
    <dbReference type="NCBI Taxonomy" id="77055"/>
    <lineage>
        <taxon>Eukaryota</taxon>
        <taxon>Viridiplantae</taxon>
        <taxon>Streptophyta</taxon>
        <taxon>Embryophyta</taxon>
        <taxon>Tracheophyta</taxon>
        <taxon>Spermatophyta</taxon>
        <taxon>Magnoliopsida</taxon>
        <taxon>eudicotyledons</taxon>
        <taxon>Gunneridae</taxon>
        <taxon>Pentapetalae</taxon>
        <taxon>rosids</taxon>
        <taxon>fabids</taxon>
        <taxon>Malpighiales</taxon>
        <taxon>Salicaceae</taxon>
        <taxon>Flacourtieae</taxon>
        <taxon>Dovyalis</taxon>
    </lineage>
</organism>
<feature type="domain" description="Fe2OG dioxygenase" evidence="7">
    <location>
        <begin position="203"/>
        <end position="303"/>
    </location>
</feature>
<dbReference type="AlphaFoldDB" id="A0AAV1SFS7"/>
<evidence type="ECO:0000313" key="9">
    <source>
        <dbReference type="Proteomes" id="UP001314170"/>
    </source>
</evidence>
<evidence type="ECO:0000256" key="4">
    <source>
        <dbReference type="ARBA" id="ARBA00023002"/>
    </source>
</evidence>
<keyword evidence="9" id="KW-1185">Reference proteome</keyword>
<reference evidence="8 9" key="1">
    <citation type="submission" date="2024-01" db="EMBL/GenBank/DDBJ databases">
        <authorList>
            <person name="Waweru B."/>
        </authorList>
    </citation>
    <scope>NUCLEOTIDE SEQUENCE [LARGE SCALE GENOMIC DNA]</scope>
</reference>
<evidence type="ECO:0000256" key="5">
    <source>
        <dbReference type="ARBA" id="ARBA00023004"/>
    </source>
</evidence>
<dbReference type="Pfam" id="PF03171">
    <property type="entry name" value="2OG-FeII_Oxy"/>
    <property type="match status" value="1"/>
</dbReference>
<keyword evidence="5 6" id="KW-0408">Iron</keyword>
<dbReference type="EMBL" id="CAWUPB010001184">
    <property type="protein sequence ID" value="CAK7350319.1"/>
    <property type="molecule type" value="Genomic_DNA"/>
</dbReference>
<dbReference type="Gene3D" id="2.60.120.330">
    <property type="entry name" value="B-lactam Antibiotic, Isopenicillin N Synthase, Chain"/>
    <property type="match status" value="1"/>
</dbReference>
<dbReference type="GO" id="GO:0031418">
    <property type="term" value="F:L-ascorbic acid binding"/>
    <property type="evidence" value="ECO:0007669"/>
    <property type="project" value="UniProtKB-KW"/>
</dbReference>
<gene>
    <name evidence="8" type="ORF">DCAF_LOCUS23047</name>
</gene>
<evidence type="ECO:0000256" key="2">
    <source>
        <dbReference type="ARBA" id="ARBA00022723"/>
    </source>
</evidence>
<evidence type="ECO:0000256" key="6">
    <source>
        <dbReference type="RuleBase" id="RU003682"/>
    </source>
</evidence>
<dbReference type="InterPro" id="IPR005123">
    <property type="entry name" value="Oxoglu/Fe-dep_dioxygenase_dom"/>
</dbReference>
<accession>A0AAV1SFS7</accession>
<dbReference type="PANTHER" id="PTHR47991">
    <property type="entry name" value="OXOGLUTARATE/IRON-DEPENDENT DIOXYGENASE"/>
    <property type="match status" value="1"/>
</dbReference>
<evidence type="ECO:0000313" key="8">
    <source>
        <dbReference type="EMBL" id="CAK7350319.1"/>
    </source>
</evidence>
<protein>
    <recommendedName>
        <fullName evidence="7">Fe2OG dioxygenase domain-containing protein</fullName>
    </recommendedName>
</protein>
<dbReference type="InterPro" id="IPR044861">
    <property type="entry name" value="IPNS-like_FE2OG_OXY"/>
</dbReference>
<proteinExistence type="inferred from homology"/>
<evidence type="ECO:0000256" key="3">
    <source>
        <dbReference type="ARBA" id="ARBA00022896"/>
    </source>
</evidence>
<evidence type="ECO:0000256" key="1">
    <source>
        <dbReference type="ARBA" id="ARBA00008056"/>
    </source>
</evidence>
<dbReference type="PROSITE" id="PS51471">
    <property type="entry name" value="FE2OG_OXY"/>
    <property type="match status" value="1"/>
</dbReference>
<dbReference type="InterPro" id="IPR050295">
    <property type="entry name" value="Plant_2OG-oxidoreductases"/>
</dbReference>
<dbReference type="FunFam" id="2.60.120.330:FF:000001">
    <property type="entry name" value="Protein SRG1"/>
    <property type="match status" value="1"/>
</dbReference>
<evidence type="ECO:0000259" key="7">
    <source>
        <dbReference type="PROSITE" id="PS51471"/>
    </source>
</evidence>
<dbReference type="InterPro" id="IPR026992">
    <property type="entry name" value="DIOX_N"/>
</dbReference>
<comment type="similarity">
    <text evidence="1 6">Belongs to the iron/ascorbate-dependent oxidoreductase family.</text>
</comment>
<dbReference type="Proteomes" id="UP001314170">
    <property type="component" value="Unassembled WGS sequence"/>
</dbReference>
<dbReference type="GO" id="GO:0016491">
    <property type="term" value="F:oxidoreductase activity"/>
    <property type="evidence" value="ECO:0007669"/>
    <property type="project" value="UniProtKB-KW"/>
</dbReference>
<sequence length="364" mass="41724">MASANSDSLDIHSVFSVQELIKEPIISVPQQYVHLNQQNPTVSEFTGPLPTLPTIDFKQLVSVDTTDLELERLHSTCKEWGFFQLVNHEVCSSLMDELNHEIKQFYNLPLEEKMKYMVRPDDFQGYGKAKLEEKLDWGDRFYLITNPVHHRKPHLFPELPPSLRNTLECYLLELQRLAMKLLGFIAEALKMDLKEIEEMFDDGMQSVRMTYYPPCPQPENVIGLRPHSDATGITILNQVNGVDGLQIKKDGFWIPVKFIPDALVVNVGDILEIMSNGVYNSIEHRATINSEKERISIAYFVNPKFEAEVGPATSLINPQSPPLFRSMRMEKYVKDFFSRKLCGKSFLEHMKIESTEEATLLDGN</sequence>
<dbReference type="GO" id="GO:0046872">
    <property type="term" value="F:metal ion binding"/>
    <property type="evidence" value="ECO:0007669"/>
    <property type="project" value="UniProtKB-KW"/>
</dbReference>
<keyword evidence="4 6" id="KW-0560">Oxidoreductase</keyword>
<keyword evidence="2 6" id="KW-0479">Metal-binding</keyword>
<dbReference type="SUPFAM" id="SSF51197">
    <property type="entry name" value="Clavaminate synthase-like"/>
    <property type="match status" value="1"/>
</dbReference>
<dbReference type="InterPro" id="IPR027443">
    <property type="entry name" value="IPNS-like_sf"/>
</dbReference>